<dbReference type="InterPro" id="IPR012675">
    <property type="entry name" value="Beta-grasp_dom_sf"/>
</dbReference>
<sequence length="82" mass="8501">MPIVAVVRFFAQAREAAGVGQAEIAGATVADVLESAVATFGEGLQRVIAMSKVWVNGEEVPRDHLVSDKDEVAVLPPVSGGI</sequence>
<dbReference type="AlphaFoldDB" id="A0A6J7P915"/>
<dbReference type="EMBL" id="CAFBPC010000022">
    <property type="protein sequence ID" value="CAB4998464.1"/>
    <property type="molecule type" value="Genomic_DNA"/>
</dbReference>
<name>A0A6J7P915_9ZZZZ</name>
<dbReference type="CDD" id="cd00754">
    <property type="entry name" value="Ubl_MoaD"/>
    <property type="match status" value="1"/>
</dbReference>
<dbReference type="InterPro" id="IPR016155">
    <property type="entry name" value="Mopterin_synth/thiamin_S_b"/>
</dbReference>
<dbReference type="GO" id="GO:0006777">
    <property type="term" value="P:Mo-molybdopterin cofactor biosynthetic process"/>
    <property type="evidence" value="ECO:0007669"/>
    <property type="project" value="InterPro"/>
</dbReference>
<dbReference type="Pfam" id="PF02597">
    <property type="entry name" value="ThiS"/>
    <property type="match status" value="1"/>
</dbReference>
<gene>
    <name evidence="2" type="ORF">UFOPK4057_00167</name>
</gene>
<proteinExistence type="predicted"/>
<organism evidence="2">
    <name type="scientific">freshwater metagenome</name>
    <dbReference type="NCBI Taxonomy" id="449393"/>
    <lineage>
        <taxon>unclassified sequences</taxon>
        <taxon>metagenomes</taxon>
        <taxon>ecological metagenomes</taxon>
    </lineage>
</organism>
<evidence type="ECO:0000313" key="2">
    <source>
        <dbReference type="EMBL" id="CAB4998464.1"/>
    </source>
</evidence>
<reference evidence="2" key="1">
    <citation type="submission" date="2020-05" db="EMBL/GenBank/DDBJ databases">
        <authorList>
            <person name="Chiriac C."/>
            <person name="Salcher M."/>
            <person name="Ghai R."/>
            <person name="Kavagutti S V."/>
        </authorList>
    </citation>
    <scope>NUCLEOTIDE SEQUENCE</scope>
</reference>
<protein>
    <submittedName>
        <fullName evidence="2">Unannotated protein</fullName>
    </submittedName>
</protein>
<accession>A0A6J7P915</accession>
<dbReference type="InterPro" id="IPR044672">
    <property type="entry name" value="MOCS2A"/>
</dbReference>
<keyword evidence="1" id="KW-0547">Nucleotide-binding</keyword>
<evidence type="ECO:0000256" key="1">
    <source>
        <dbReference type="ARBA" id="ARBA00022741"/>
    </source>
</evidence>
<dbReference type="GO" id="GO:0000166">
    <property type="term" value="F:nucleotide binding"/>
    <property type="evidence" value="ECO:0007669"/>
    <property type="project" value="UniProtKB-KW"/>
</dbReference>
<dbReference type="GO" id="GO:1990133">
    <property type="term" value="C:molybdopterin adenylyltransferase complex"/>
    <property type="evidence" value="ECO:0007669"/>
    <property type="project" value="TreeGrafter"/>
</dbReference>
<dbReference type="PANTHER" id="PTHR33359">
    <property type="entry name" value="MOLYBDOPTERIN SYNTHASE SULFUR CARRIER SUBUNIT"/>
    <property type="match status" value="1"/>
</dbReference>
<dbReference type="Gene3D" id="3.10.20.30">
    <property type="match status" value="1"/>
</dbReference>
<dbReference type="InterPro" id="IPR003749">
    <property type="entry name" value="ThiS/MoaD-like"/>
</dbReference>
<dbReference type="PANTHER" id="PTHR33359:SF1">
    <property type="entry name" value="MOLYBDOPTERIN SYNTHASE SULFUR CARRIER SUBUNIT"/>
    <property type="match status" value="1"/>
</dbReference>
<dbReference type="SUPFAM" id="SSF54285">
    <property type="entry name" value="MoaD/ThiS"/>
    <property type="match status" value="1"/>
</dbReference>